<dbReference type="AlphaFoldDB" id="A0AA37RZQ6"/>
<dbReference type="Proteomes" id="UP001161422">
    <property type="component" value="Unassembled WGS sequence"/>
</dbReference>
<proteinExistence type="inferred from homology"/>
<dbReference type="InterPro" id="IPR058163">
    <property type="entry name" value="LysR-type_TF_proteobact-type"/>
</dbReference>
<dbReference type="InterPro" id="IPR005119">
    <property type="entry name" value="LysR_subst-bd"/>
</dbReference>
<dbReference type="SUPFAM" id="SSF46785">
    <property type="entry name" value="Winged helix' DNA-binding domain"/>
    <property type="match status" value="1"/>
</dbReference>
<accession>A0AA37RZQ6</accession>
<dbReference type="GO" id="GO:0006351">
    <property type="term" value="P:DNA-templated transcription"/>
    <property type="evidence" value="ECO:0007669"/>
    <property type="project" value="TreeGrafter"/>
</dbReference>
<dbReference type="EMBL" id="BSNC01000009">
    <property type="protein sequence ID" value="GLP97642.1"/>
    <property type="molecule type" value="Genomic_DNA"/>
</dbReference>
<dbReference type="PANTHER" id="PTHR30537">
    <property type="entry name" value="HTH-TYPE TRANSCRIPTIONAL REGULATOR"/>
    <property type="match status" value="1"/>
</dbReference>
<keyword evidence="3" id="KW-0238">DNA-binding</keyword>
<evidence type="ECO:0000256" key="3">
    <source>
        <dbReference type="ARBA" id="ARBA00023125"/>
    </source>
</evidence>
<dbReference type="FunFam" id="1.10.10.10:FF:000001">
    <property type="entry name" value="LysR family transcriptional regulator"/>
    <property type="match status" value="1"/>
</dbReference>
<keyword evidence="2" id="KW-0805">Transcription regulation</keyword>
<dbReference type="Gene3D" id="1.10.10.10">
    <property type="entry name" value="Winged helix-like DNA-binding domain superfamily/Winged helix DNA-binding domain"/>
    <property type="match status" value="1"/>
</dbReference>
<protein>
    <submittedName>
        <fullName evidence="6">Transcriptional regulator</fullName>
    </submittedName>
</protein>
<dbReference type="GO" id="GO:0003700">
    <property type="term" value="F:DNA-binding transcription factor activity"/>
    <property type="evidence" value="ECO:0007669"/>
    <property type="project" value="InterPro"/>
</dbReference>
<dbReference type="Pfam" id="PF03466">
    <property type="entry name" value="LysR_substrate"/>
    <property type="match status" value="1"/>
</dbReference>
<evidence type="ECO:0000256" key="1">
    <source>
        <dbReference type="ARBA" id="ARBA00009437"/>
    </source>
</evidence>
<evidence type="ECO:0000313" key="6">
    <source>
        <dbReference type="EMBL" id="GLP97642.1"/>
    </source>
</evidence>
<dbReference type="GO" id="GO:0043565">
    <property type="term" value="F:sequence-specific DNA binding"/>
    <property type="evidence" value="ECO:0007669"/>
    <property type="project" value="TreeGrafter"/>
</dbReference>
<dbReference type="CDD" id="cd08422">
    <property type="entry name" value="PBP2_CrgA_like"/>
    <property type="match status" value="1"/>
</dbReference>
<evidence type="ECO:0000259" key="5">
    <source>
        <dbReference type="PROSITE" id="PS50931"/>
    </source>
</evidence>
<comment type="similarity">
    <text evidence="1">Belongs to the LysR transcriptional regulatory family.</text>
</comment>
<evidence type="ECO:0000256" key="4">
    <source>
        <dbReference type="ARBA" id="ARBA00023163"/>
    </source>
</evidence>
<dbReference type="Gene3D" id="3.40.190.290">
    <property type="match status" value="1"/>
</dbReference>
<evidence type="ECO:0000313" key="7">
    <source>
        <dbReference type="Proteomes" id="UP001161422"/>
    </source>
</evidence>
<comment type="caution">
    <text evidence="6">The sequence shown here is derived from an EMBL/GenBank/DDBJ whole genome shotgun (WGS) entry which is preliminary data.</text>
</comment>
<sequence>MKALNDLQIFVDVARLSSLSAAARERDMTPAAISAAMKRLEAELGCALFVRSTRRLRLSRQGEEFLPVCQQAITALSSGIADLQQNQAKLSGLLQISMPSDCGRHLFLDWLDDFQVQHPDIQLRVHLSDNLADIYGQPVDIAIRYGQPQDSSLIALPLLKNNYRVLCASPEYLARHGTPKHPKQLSEHNCLSYGLGGSPHNHWWFKHQERSYEITVKGDRLASDGEAVRRWALAGKGIAYKSVLDVADDLKHSRLVRACPEWRGEDAPLNLLFTDRQHNKHSAQTLRTFLVEKLERHLTSS</sequence>
<keyword evidence="7" id="KW-1185">Reference proteome</keyword>
<dbReference type="InterPro" id="IPR036388">
    <property type="entry name" value="WH-like_DNA-bd_sf"/>
</dbReference>
<dbReference type="FunFam" id="3.40.190.290:FF:000001">
    <property type="entry name" value="Transcriptional regulator, LysR family"/>
    <property type="match status" value="1"/>
</dbReference>
<dbReference type="SUPFAM" id="SSF53850">
    <property type="entry name" value="Periplasmic binding protein-like II"/>
    <property type="match status" value="1"/>
</dbReference>
<dbReference type="PROSITE" id="PS50931">
    <property type="entry name" value="HTH_LYSR"/>
    <property type="match status" value="1"/>
</dbReference>
<dbReference type="PANTHER" id="PTHR30537:SF21">
    <property type="entry name" value="HTH-TYPE TRANSCRIPTIONAL REGULATOR SINR-RELATED"/>
    <property type="match status" value="1"/>
</dbReference>
<dbReference type="InterPro" id="IPR000847">
    <property type="entry name" value="LysR_HTH_N"/>
</dbReference>
<gene>
    <name evidence="6" type="ORF">GCM10007895_29490</name>
</gene>
<keyword evidence="4" id="KW-0804">Transcription</keyword>
<dbReference type="InterPro" id="IPR036390">
    <property type="entry name" value="WH_DNA-bd_sf"/>
</dbReference>
<evidence type="ECO:0000256" key="2">
    <source>
        <dbReference type="ARBA" id="ARBA00023015"/>
    </source>
</evidence>
<reference evidence="6" key="1">
    <citation type="journal article" date="2014" name="Int. J. Syst. Evol. Microbiol.">
        <title>Complete genome sequence of Corynebacterium casei LMG S-19264T (=DSM 44701T), isolated from a smear-ripened cheese.</title>
        <authorList>
            <consortium name="US DOE Joint Genome Institute (JGI-PGF)"/>
            <person name="Walter F."/>
            <person name="Albersmeier A."/>
            <person name="Kalinowski J."/>
            <person name="Ruckert C."/>
        </authorList>
    </citation>
    <scope>NUCLEOTIDE SEQUENCE</scope>
    <source>
        <strain evidence="6">NBRC 101628</strain>
    </source>
</reference>
<reference evidence="6" key="2">
    <citation type="submission" date="2023-01" db="EMBL/GenBank/DDBJ databases">
        <title>Draft genome sequence of Paraferrimonas sedimenticola strain NBRC 101628.</title>
        <authorList>
            <person name="Sun Q."/>
            <person name="Mori K."/>
        </authorList>
    </citation>
    <scope>NUCLEOTIDE SEQUENCE</scope>
    <source>
        <strain evidence="6">NBRC 101628</strain>
    </source>
</reference>
<feature type="domain" description="HTH lysR-type" evidence="5">
    <location>
        <begin position="1"/>
        <end position="59"/>
    </location>
</feature>
<dbReference type="RefSeq" id="WP_095507057.1">
    <property type="nucleotide sequence ID" value="NZ_BSNC01000009.1"/>
</dbReference>
<dbReference type="Pfam" id="PF00126">
    <property type="entry name" value="HTH_1"/>
    <property type="match status" value="1"/>
</dbReference>
<organism evidence="6 7">
    <name type="scientific">Paraferrimonas sedimenticola</name>
    <dbReference type="NCBI Taxonomy" id="375674"/>
    <lineage>
        <taxon>Bacteria</taxon>
        <taxon>Pseudomonadati</taxon>
        <taxon>Pseudomonadota</taxon>
        <taxon>Gammaproteobacteria</taxon>
        <taxon>Alteromonadales</taxon>
        <taxon>Ferrimonadaceae</taxon>
        <taxon>Paraferrimonas</taxon>
    </lineage>
</organism>
<name>A0AA37RZQ6_9GAMM</name>